<proteinExistence type="predicted"/>
<dbReference type="AlphaFoldDB" id="A0A0L8HM02"/>
<reference evidence="1" key="1">
    <citation type="submission" date="2015-07" db="EMBL/GenBank/DDBJ databases">
        <title>MeaNS - Measles Nucleotide Surveillance Program.</title>
        <authorList>
            <person name="Tran T."/>
            <person name="Druce J."/>
        </authorList>
    </citation>
    <scope>NUCLEOTIDE SEQUENCE</scope>
    <source>
        <strain evidence="1">UCB-OBI-ISO-001</strain>
        <tissue evidence="1">Gonad</tissue>
    </source>
</reference>
<sequence length="55" mass="6670">MHIIHKLAPLSKDLIYLYTQLIQTHKHTHSLHHHHHHLHIVKAEDYNPFICFTLF</sequence>
<name>A0A0L8HM02_OCTBM</name>
<accession>A0A0L8HM02</accession>
<protein>
    <submittedName>
        <fullName evidence="1">Uncharacterized protein</fullName>
    </submittedName>
</protein>
<gene>
    <name evidence="1" type="ORF">OCBIM_22011464mg</name>
</gene>
<organism evidence="1">
    <name type="scientific">Octopus bimaculoides</name>
    <name type="common">California two-spotted octopus</name>
    <dbReference type="NCBI Taxonomy" id="37653"/>
    <lineage>
        <taxon>Eukaryota</taxon>
        <taxon>Metazoa</taxon>
        <taxon>Spiralia</taxon>
        <taxon>Lophotrochozoa</taxon>
        <taxon>Mollusca</taxon>
        <taxon>Cephalopoda</taxon>
        <taxon>Coleoidea</taxon>
        <taxon>Octopodiformes</taxon>
        <taxon>Octopoda</taxon>
        <taxon>Incirrata</taxon>
        <taxon>Octopodidae</taxon>
        <taxon>Octopus</taxon>
    </lineage>
</organism>
<dbReference type="EMBL" id="KQ417793">
    <property type="protein sequence ID" value="KOF90273.1"/>
    <property type="molecule type" value="Genomic_DNA"/>
</dbReference>
<evidence type="ECO:0000313" key="1">
    <source>
        <dbReference type="EMBL" id="KOF90273.1"/>
    </source>
</evidence>